<dbReference type="Pfam" id="PF00498">
    <property type="entry name" value="FHA"/>
    <property type="match status" value="1"/>
</dbReference>
<proteinExistence type="predicted"/>
<feature type="domain" description="FHA" evidence="3">
    <location>
        <begin position="109"/>
        <end position="157"/>
    </location>
</feature>
<reference evidence="4" key="1">
    <citation type="submission" date="2021-05" db="EMBL/GenBank/DDBJ databases">
        <authorList>
            <person name="Alioto T."/>
            <person name="Alioto T."/>
            <person name="Gomez Garrido J."/>
        </authorList>
    </citation>
    <scope>NUCLEOTIDE SEQUENCE</scope>
</reference>
<dbReference type="PROSITE" id="PS50006">
    <property type="entry name" value="FHA_DOMAIN"/>
    <property type="match status" value="1"/>
</dbReference>
<evidence type="ECO:0000313" key="4">
    <source>
        <dbReference type="EMBL" id="CAG6722977.1"/>
    </source>
</evidence>
<dbReference type="SMART" id="SM00240">
    <property type="entry name" value="FHA"/>
    <property type="match status" value="1"/>
</dbReference>
<dbReference type="CDD" id="cd00060">
    <property type="entry name" value="FHA"/>
    <property type="match status" value="1"/>
</dbReference>
<dbReference type="Gene3D" id="2.60.200.20">
    <property type="match status" value="1"/>
</dbReference>
<feature type="compositionally biased region" description="Basic and acidic residues" evidence="2">
    <location>
        <begin position="236"/>
        <end position="246"/>
    </location>
</feature>
<organism evidence="4">
    <name type="scientific">Cacopsylla melanoneura</name>
    <dbReference type="NCBI Taxonomy" id="428564"/>
    <lineage>
        <taxon>Eukaryota</taxon>
        <taxon>Metazoa</taxon>
        <taxon>Ecdysozoa</taxon>
        <taxon>Arthropoda</taxon>
        <taxon>Hexapoda</taxon>
        <taxon>Insecta</taxon>
        <taxon>Pterygota</taxon>
        <taxon>Neoptera</taxon>
        <taxon>Paraneoptera</taxon>
        <taxon>Hemiptera</taxon>
        <taxon>Sternorrhyncha</taxon>
        <taxon>Psylloidea</taxon>
        <taxon>Psyllidae</taxon>
        <taxon>Psyllinae</taxon>
        <taxon>Cacopsylla</taxon>
    </lineage>
</organism>
<evidence type="ECO:0000256" key="1">
    <source>
        <dbReference type="SAM" id="Coils"/>
    </source>
</evidence>
<accession>A0A8D8VHS7</accession>
<sequence>METITSEDENENHTETVIEDVIEYVTVTSEDEKENYNEPAMEDAIEYVAEDVLESEREDIPDNNSVVLAKSNETDSSHDGPVIIVVSVNLNEPHIIDNVQFAIDKSKGFLIGRNKEAAIDIKHQAISRDHCLIDFKKDQAMVENLSSLGMLVNRKYLKKKNQTCSLNNGYEIILSKYLPEFVLKFYEKASHIPAEEMKILTKNMAILNRKRKIESSTLDSENVVDAKRSRQNNQNKRQELQQEKINLETSFSERMSTARKSYNSQLEDINSNRTDRLTDDIIKGIKEELEKNFEAEKKIIESEYTKQMEKWKSEMEAENRKLLNQVTTTSEELNMKEKENNELKDKLKKAEELIQIVNYM</sequence>
<keyword evidence="1" id="KW-0175">Coiled coil</keyword>
<evidence type="ECO:0000256" key="2">
    <source>
        <dbReference type="SAM" id="MobiDB-lite"/>
    </source>
</evidence>
<evidence type="ECO:0000259" key="3">
    <source>
        <dbReference type="PROSITE" id="PS50006"/>
    </source>
</evidence>
<dbReference type="InterPro" id="IPR000253">
    <property type="entry name" value="FHA_dom"/>
</dbReference>
<protein>
    <recommendedName>
        <fullName evidence="3">FHA domain-containing protein</fullName>
    </recommendedName>
</protein>
<dbReference type="InterPro" id="IPR008984">
    <property type="entry name" value="SMAD_FHA_dom_sf"/>
</dbReference>
<feature type="coiled-coil region" evidence="1">
    <location>
        <begin position="301"/>
        <end position="360"/>
    </location>
</feature>
<dbReference type="EMBL" id="HBUF01364816">
    <property type="protein sequence ID" value="CAG6722977.1"/>
    <property type="molecule type" value="Transcribed_RNA"/>
</dbReference>
<dbReference type="AlphaFoldDB" id="A0A8D8VHS7"/>
<feature type="region of interest" description="Disordered" evidence="2">
    <location>
        <begin position="218"/>
        <end position="249"/>
    </location>
</feature>
<name>A0A8D8VHS7_9HEMI</name>
<dbReference type="SUPFAM" id="SSF49879">
    <property type="entry name" value="SMAD/FHA domain"/>
    <property type="match status" value="1"/>
</dbReference>